<feature type="compositionally biased region" description="Low complexity" evidence="1">
    <location>
        <begin position="83"/>
        <end position="104"/>
    </location>
</feature>
<dbReference type="AlphaFoldDB" id="A0A9W8K275"/>
<gene>
    <name evidence="2" type="ORF">NLJ89_g4807</name>
</gene>
<evidence type="ECO:0000313" key="2">
    <source>
        <dbReference type="EMBL" id="KAJ3510218.1"/>
    </source>
</evidence>
<reference evidence="2" key="1">
    <citation type="submission" date="2022-07" db="EMBL/GenBank/DDBJ databases">
        <title>Genome Sequence of Agrocybe chaxingu.</title>
        <authorList>
            <person name="Buettner E."/>
        </authorList>
    </citation>
    <scope>NUCLEOTIDE SEQUENCE</scope>
    <source>
        <strain evidence="2">MP-N11</strain>
    </source>
</reference>
<accession>A0A9W8K275</accession>
<feature type="region of interest" description="Disordered" evidence="1">
    <location>
        <begin position="75"/>
        <end position="118"/>
    </location>
</feature>
<dbReference type="EMBL" id="JANKHO010000416">
    <property type="protein sequence ID" value="KAJ3510218.1"/>
    <property type="molecule type" value="Genomic_DNA"/>
</dbReference>
<comment type="caution">
    <text evidence="2">The sequence shown here is derived from an EMBL/GenBank/DDBJ whole genome shotgun (WGS) entry which is preliminary data.</text>
</comment>
<organism evidence="2 3">
    <name type="scientific">Agrocybe chaxingu</name>
    <dbReference type="NCBI Taxonomy" id="84603"/>
    <lineage>
        <taxon>Eukaryota</taxon>
        <taxon>Fungi</taxon>
        <taxon>Dikarya</taxon>
        <taxon>Basidiomycota</taxon>
        <taxon>Agaricomycotina</taxon>
        <taxon>Agaricomycetes</taxon>
        <taxon>Agaricomycetidae</taxon>
        <taxon>Agaricales</taxon>
        <taxon>Agaricineae</taxon>
        <taxon>Strophariaceae</taxon>
        <taxon>Agrocybe</taxon>
    </lineage>
</organism>
<dbReference type="Proteomes" id="UP001148786">
    <property type="component" value="Unassembled WGS sequence"/>
</dbReference>
<proteinExistence type="predicted"/>
<evidence type="ECO:0000256" key="1">
    <source>
        <dbReference type="SAM" id="MobiDB-lite"/>
    </source>
</evidence>
<evidence type="ECO:0000313" key="3">
    <source>
        <dbReference type="Proteomes" id="UP001148786"/>
    </source>
</evidence>
<name>A0A9W8K275_9AGAR</name>
<sequence>MTPLPSATRYNNCWIQRPCWQFDESESITDEEDDYAWYYTHPERYIWRPRRSRRPASLKNGVEFLLEQRWNSRSGTPTLDARSTPSTQSSGLSSLASSEISESPCLGPPQVEGADGWQAGSYPKAATRIHGLSSFFVDPCLAGDQSKLSAEYGQQESSFLSAIKQWHRIPLLQFKINSL</sequence>
<protein>
    <submittedName>
        <fullName evidence="2">Uncharacterized protein</fullName>
    </submittedName>
</protein>
<keyword evidence="3" id="KW-1185">Reference proteome</keyword>